<proteinExistence type="predicted"/>
<reference evidence="1" key="2">
    <citation type="journal article" date="2015" name="Data Brief">
        <title>Shoot transcriptome of the giant reed, Arundo donax.</title>
        <authorList>
            <person name="Barrero R.A."/>
            <person name="Guerrero F.D."/>
            <person name="Moolhuijzen P."/>
            <person name="Goolsby J.A."/>
            <person name="Tidwell J."/>
            <person name="Bellgard S.E."/>
            <person name="Bellgard M.I."/>
        </authorList>
    </citation>
    <scope>NUCLEOTIDE SEQUENCE</scope>
    <source>
        <tissue evidence="1">Shoot tissue taken approximately 20 cm above the soil surface</tissue>
    </source>
</reference>
<organism evidence="1">
    <name type="scientific">Arundo donax</name>
    <name type="common">Giant reed</name>
    <name type="synonym">Donax arundinaceus</name>
    <dbReference type="NCBI Taxonomy" id="35708"/>
    <lineage>
        <taxon>Eukaryota</taxon>
        <taxon>Viridiplantae</taxon>
        <taxon>Streptophyta</taxon>
        <taxon>Embryophyta</taxon>
        <taxon>Tracheophyta</taxon>
        <taxon>Spermatophyta</taxon>
        <taxon>Magnoliopsida</taxon>
        <taxon>Liliopsida</taxon>
        <taxon>Poales</taxon>
        <taxon>Poaceae</taxon>
        <taxon>PACMAD clade</taxon>
        <taxon>Arundinoideae</taxon>
        <taxon>Arundineae</taxon>
        <taxon>Arundo</taxon>
    </lineage>
</organism>
<name>A0A0A9BMH9_ARUDO</name>
<evidence type="ECO:0000313" key="1">
    <source>
        <dbReference type="EMBL" id="JAD62445.1"/>
    </source>
</evidence>
<dbReference type="AlphaFoldDB" id="A0A0A9BMH9"/>
<protein>
    <submittedName>
        <fullName evidence="1">Uncharacterized protein</fullName>
    </submittedName>
</protein>
<accession>A0A0A9BMH9</accession>
<dbReference type="EMBL" id="GBRH01235450">
    <property type="protein sequence ID" value="JAD62445.1"/>
    <property type="molecule type" value="Transcribed_RNA"/>
</dbReference>
<sequence length="50" mass="5992">MEILVLTMWCKPSVGNAMYSRNRIPVRRCLVWSQWDYGSQKFDKPNIFLL</sequence>
<reference evidence="1" key="1">
    <citation type="submission" date="2014-09" db="EMBL/GenBank/DDBJ databases">
        <authorList>
            <person name="Magalhaes I.L.F."/>
            <person name="Oliveira U."/>
            <person name="Santos F.R."/>
            <person name="Vidigal T.H.D.A."/>
            <person name="Brescovit A.D."/>
            <person name="Santos A.J."/>
        </authorList>
    </citation>
    <scope>NUCLEOTIDE SEQUENCE</scope>
    <source>
        <tissue evidence="1">Shoot tissue taken approximately 20 cm above the soil surface</tissue>
    </source>
</reference>